<dbReference type="PANTHER" id="PTHR45947:SF3">
    <property type="entry name" value="SULFOQUINOVOSYL TRANSFERASE SQD2"/>
    <property type="match status" value="1"/>
</dbReference>
<evidence type="ECO:0000256" key="5">
    <source>
        <dbReference type="HAMAP-Rule" id="MF_01114"/>
    </source>
</evidence>
<keyword evidence="11" id="KW-1185">Reference proteome</keyword>
<gene>
    <name evidence="5" type="primary">recX</name>
    <name evidence="10" type="ORF">IV49_GL001973</name>
</gene>
<dbReference type="InterPro" id="IPR001296">
    <property type="entry name" value="Glyco_trans_1"/>
</dbReference>
<dbReference type="SUPFAM" id="SSF53756">
    <property type="entry name" value="UDP-Glycosyltransferase/glycogen phosphorylase"/>
    <property type="match status" value="1"/>
</dbReference>
<comment type="caution">
    <text evidence="10">The sequence shown here is derived from an EMBL/GenBank/DDBJ whole genome shotgun (WGS) entry which is preliminary data.</text>
</comment>
<dbReference type="InterPro" id="IPR053925">
    <property type="entry name" value="RecX_HTH_3rd"/>
</dbReference>
<dbReference type="GO" id="GO:0006282">
    <property type="term" value="P:regulation of DNA repair"/>
    <property type="evidence" value="ECO:0007669"/>
    <property type="project" value="UniProtKB-UniRule"/>
</dbReference>
<dbReference type="InterPro" id="IPR003783">
    <property type="entry name" value="Regulatory_RecX"/>
</dbReference>
<dbReference type="InterPro" id="IPR028098">
    <property type="entry name" value="Glyco_trans_4-like_N"/>
</dbReference>
<feature type="domain" description="RecX first three-helical" evidence="9">
    <location>
        <begin position="427"/>
        <end position="467"/>
    </location>
</feature>
<evidence type="ECO:0000256" key="1">
    <source>
        <dbReference type="ARBA" id="ARBA00004496"/>
    </source>
</evidence>
<dbReference type="Gene3D" id="3.40.50.2000">
    <property type="entry name" value="Glycogen Phosphorylase B"/>
    <property type="match status" value="2"/>
</dbReference>
<dbReference type="HAMAP" id="MF_01114">
    <property type="entry name" value="RecX"/>
    <property type="match status" value="1"/>
</dbReference>
<reference evidence="10 11" key="1">
    <citation type="journal article" date="2015" name="Genome Announc.">
        <title>Expanding the biotechnology potential of lactobacilli through comparative genomics of 213 strains and associated genera.</title>
        <authorList>
            <person name="Sun Z."/>
            <person name="Harris H.M."/>
            <person name="McCann A."/>
            <person name="Guo C."/>
            <person name="Argimon S."/>
            <person name="Zhang W."/>
            <person name="Yang X."/>
            <person name="Jeffery I.B."/>
            <person name="Cooney J.C."/>
            <person name="Kagawa T.F."/>
            <person name="Liu W."/>
            <person name="Song Y."/>
            <person name="Salvetti E."/>
            <person name="Wrobel A."/>
            <person name="Rasinkangas P."/>
            <person name="Parkhill J."/>
            <person name="Rea M.C."/>
            <person name="O'Sullivan O."/>
            <person name="Ritari J."/>
            <person name="Douillard F.P."/>
            <person name="Paul Ross R."/>
            <person name="Yang R."/>
            <person name="Briner A.E."/>
            <person name="Felis G.E."/>
            <person name="de Vos W.M."/>
            <person name="Barrangou R."/>
            <person name="Klaenhammer T.R."/>
            <person name="Caufield P.W."/>
            <person name="Cui Y."/>
            <person name="Zhang H."/>
            <person name="O'Toole P.W."/>
        </authorList>
    </citation>
    <scope>NUCLEOTIDE SEQUENCE [LARGE SCALE GENOMIC DNA]</scope>
    <source>
        <strain evidence="10 11">DSM 20405</strain>
    </source>
</reference>
<dbReference type="Pfam" id="PF21981">
    <property type="entry name" value="RecX_HTH3"/>
    <property type="match status" value="1"/>
</dbReference>
<comment type="similarity">
    <text evidence="2 5">Belongs to the RecX family.</text>
</comment>
<proteinExistence type="inferred from homology"/>
<evidence type="ECO:0000259" key="6">
    <source>
        <dbReference type="Pfam" id="PF00534"/>
    </source>
</evidence>
<evidence type="ECO:0000259" key="9">
    <source>
        <dbReference type="Pfam" id="PF21982"/>
    </source>
</evidence>
<dbReference type="Proteomes" id="UP000051841">
    <property type="component" value="Unassembled WGS sequence"/>
</dbReference>
<dbReference type="InterPro" id="IPR053926">
    <property type="entry name" value="RecX_HTH_1st"/>
</dbReference>
<sequence>MHDELVKHGHHVLVVTTELPSGSDYQDDALTVRIPGIDIKKLYGYRASTIYSFDGMKEIREFMPDVIHVQTEFGVGIFGRIVGEILNVPVCYTYHTMWTDYSHYLSRGVKPIDVVMKKIIEKISKIYGNSCAQLIVPSQKTADELSSYGIEKNMNVIGTGLVLDHFSPQHRNEEIIQDIKKTYELDDHFVILFLGRIAQEKSIDVLIEAMEDIIKEREDALLLIVGGGPSLSTLKDLVKEKGLEDCVIFTGPKDSKLVPQYYHVADAFVSASTSETQGLTYIEAMASGLPVFARYDRNLEDVIKNGENGFFFETKEELIEELVSFDEEDKRISQQALIDSQQFSSEIFYEKILAVYQKAIDSFTYCYKISSISKAKTGYLMTVNEGNQQFLVKLTKQSIEEFQLCEGLDIDRETLDILRDLEQVQDCYNAALKLLSYKDYSSSKLKARLEKKGPYSDEVISHTIAHLEEKKLIDDYEYCYNYIESSLNKGYGFNRAVASLKKEGMSADIINHTLEAFSDELEYDKAIEIIEKLYNANHTRSPNALIANIKSKLFNKGFKTETVDRALDHVEMHFPEEETQALLKQEYERAYRRYHNKYEGQSLKNKIVQFLMRKGYEYSDITSLLEEVWSEDNE</sequence>
<protein>
    <recommendedName>
        <fullName evidence="3 5">Regulatory protein RecX</fullName>
    </recommendedName>
</protein>
<dbReference type="AlphaFoldDB" id="A0A0R2GY31"/>
<accession>A0A0R2GY31</accession>
<evidence type="ECO:0000256" key="4">
    <source>
        <dbReference type="ARBA" id="ARBA00022490"/>
    </source>
</evidence>
<dbReference type="GO" id="GO:0016758">
    <property type="term" value="F:hexosyltransferase activity"/>
    <property type="evidence" value="ECO:0007669"/>
    <property type="project" value="TreeGrafter"/>
</dbReference>
<evidence type="ECO:0000259" key="8">
    <source>
        <dbReference type="Pfam" id="PF21981"/>
    </source>
</evidence>
<comment type="function">
    <text evidence="5">Modulates RecA activity.</text>
</comment>
<feature type="domain" description="Glycosyltransferase subfamily 4-like N-terminal" evidence="7">
    <location>
        <begin position="3"/>
        <end position="163"/>
    </location>
</feature>
<dbReference type="PATRIC" id="fig|1410657.5.peg.2037"/>
<comment type="subcellular location">
    <subcellularLocation>
        <location evidence="1 5">Cytoplasm</location>
    </subcellularLocation>
</comment>
<dbReference type="GO" id="GO:0005737">
    <property type="term" value="C:cytoplasm"/>
    <property type="evidence" value="ECO:0007669"/>
    <property type="project" value="UniProtKB-SubCell"/>
</dbReference>
<feature type="domain" description="Glycosyl transferase family 1" evidence="6">
    <location>
        <begin position="180"/>
        <end position="336"/>
    </location>
</feature>
<evidence type="ECO:0000259" key="7">
    <source>
        <dbReference type="Pfam" id="PF13439"/>
    </source>
</evidence>
<dbReference type="EMBL" id="JQBL01000071">
    <property type="protein sequence ID" value="KRN45647.1"/>
    <property type="molecule type" value="Genomic_DNA"/>
</dbReference>
<keyword evidence="10" id="KW-0808">Transferase</keyword>
<feature type="domain" description="RecX third three-helical" evidence="8">
    <location>
        <begin position="576"/>
        <end position="623"/>
    </location>
</feature>
<dbReference type="InterPro" id="IPR036388">
    <property type="entry name" value="WH-like_DNA-bd_sf"/>
</dbReference>
<dbReference type="Pfam" id="PF00534">
    <property type="entry name" value="Glycos_transf_1"/>
    <property type="match status" value="1"/>
</dbReference>
<evidence type="ECO:0000313" key="11">
    <source>
        <dbReference type="Proteomes" id="UP000051841"/>
    </source>
</evidence>
<dbReference type="InterPro" id="IPR050194">
    <property type="entry name" value="Glycosyltransferase_grp1"/>
</dbReference>
<dbReference type="PANTHER" id="PTHR45947">
    <property type="entry name" value="SULFOQUINOVOSYL TRANSFERASE SQD2"/>
    <property type="match status" value="1"/>
</dbReference>
<dbReference type="Gene3D" id="1.10.10.10">
    <property type="entry name" value="Winged helix-like DNA-binding domain superfamily/Winged helix DNA-binding domain"/>
    <property type="match status" value="4"/>
</dbReference>
<evidence type="ECO:0000256" key="2">
    <source>
        <dbReference type="ARBA" id="ARBA00009695"/>
    </source>
</evidence>
<dbReference type="Pfam" id="PF13439">
    <property type="entry name" value="Glyco_transf_4"/>
    <property type="match status" value="1"/>
</dbReference>
<dbReference type="Pfam" id="PF21982">
    <property type="entry name" value="RecX_HTH1"/>
    <property type="match status" value="1"/>
</dbReference>
<name>A0A0R2GY31_9FIRM</name>
<keyword evidence="4 5" id="KW-0963">Cytoplasm</keyword>
<organism evidence="10 11">
    <name type="scientific">Kandleria vitulina DSM 20405</name>
    <dbReference type="NCBI Taxonomy" id="1410657"/>
    <lineage>
        <taxon>Bacteria</taxon>
        <taxon>Bacillati</taxon>
        <taxon>Bacillota</taxon>
        <taxon>Erysipelotrichia</taxon>
        <taxon>Erysipelotrichales</taxon>
        <taxon>Coprobacillaceae</taxon>
        <taxon>Kandleria</taxon>
    </lineage>
</organism>
<evidence type="ECO:0000313" key="10">
    <source>
        <dbReference type="EMBL" id="KRN45647.1"/>
    </source>
</evidence>
<evidence type="ECO:0000256" key="3">
    <source>
        <dbReference type="ARBA" id="ARBA00018111"/>
    </source>
</evidence>